<feature type="region of interest" description="Disordered" evidence="1">
    <location>
        <begin position="1"/>
        <end position="22"/>
    </location>
</feature>
<organism evidence="2 3">
    <name type="scientific">Aspergillus udagawae</name>
    <dbReference type="NCBI Taxonomy" id="91492"/>
    <lineage>
        <taxon>Eukaryota</taxon>
        <taxon>Fungi</taxon>
        <taxon>Dikarya</taxon>
        <taxon>Ascomycota</taxon>
        <taxon>Pezizomycotina</taxon>
        <taxon>Eurotiomycetes</taxon>
        <taxon>Eurotiomycetidae</taxon>
        <taxon>Eurotiales</taxon>
        <taxon>Aspergillaceae</taxon>
        <taxon>Aspergillus</taxon>
        <taxon>Aspergillus subgen. Fumigati</taxon>
    </lineage>
</organism>
<evidence type="ECO:0000313" key="3">
    <source>
        <dbReference type="Proteomes" id="UP000465266"/>
    </source>
</evidence>
<accession>A0ABQ1B594</accession>
<evidence type="ECO:0000256" key="1">
    <source>
        <dbReference type="SAM" id="MobiDB-lite"/>
    </source>
</evidence>
<dbReference type="Proteomes" id="UP000465266">
    <property type="component" value="Unassembled WGS sequence"/>
</dbReference>
<protein>
    <submittedName>
        <fullName evidence="2">Uncharacterized protein</fullName>
    </submittedName>
</protein>
<keyword evidence="3" id="KW-1185">Reference proteome</keyword>
<gene>
    <name evidence="2" type="ORF">IFM53868_07391</name>
</gene>
<dbReference type="EMBL" id="BLKG01000096">
    <property type="protein sequence ID" value="GFF94013.1"/>
    <property type="molecule type" value="Genomic_DNA"/>
</dbReference>
<name>A0ABQ1B594_9EURO</name>
<reference evidence="2 3" key="1">
    <citation type="submission" date="2020-01" db="EMBL/GenBank/DDBJ databases">
        <title>Draft genome sequence of Aspergillus udagawae IFM 53868.</title>
        <authorList>
            <person name="Takahashi H."/>
            <person name="Yaguchi T."/>
        </authorList>
    </citation>
    <scope>NUCLEOTIDE SEQUENCE [LARGE SCALE GENOMIC DNA]</scope>
    <source>
        <strain evidence="2 3">IFM 53868</strain>
    </source>
</reference>
<comment type="caution">
    <text evidence="2">The sequence shown here is derived from an EMBL/GenBank/DDBJ whole genome shotgun (WGS) entry which is preliminary data.</text>
</comment>
<evidence type="ECO:0000313" key="2">
    <source>
        <dbReference type="EMBL" id="GFF94013.1"/>
    </source>
</evidence>
<proteinExistence type="predicted"/>
<sequence>MHPTAHLSPTSEPHSIPYAAAQPDPLLGEDELAAAELGTAEATDVTRRLAIVLEAIQTAGFQDFDETAVAYYARLDKGSFPAMVQCASHGRRLKTMLQTVTQWSSQQ</sequence>